<evidence type="ECO:0000256" key="3">
    <source>
        <dbReference type="SAM" id="MobiDB-lite"/>
    </source>
</evidence>
<evidence type="ECO:0000256" key="2">
    <source>
        <dbReference type="ARBA" id="ARBA00023002"/>
    </source>
</evidence>
<evidence type="ECO:0000313" key="5">
    <source>
        <dbReference type="Proteomes" id="UP001174909"/>
    </source>
</evidence>
<dbReference type="PANTHER" id="PTHR43639">
    <property type="entry name" value="OXIDOREDUCTASE, SHORT-CHAIN DEHYDROGENASE/REDUCTASE FAMILY (AFU_ORTHOLOGUE AFUA_5G02870)"/>
    <property type="match status" value="1"/>
</dbReference>
<dbReference type="GO" id="GO:0016491">
    <property type="term" value="F:oxidoreductase activity"/>
    <property type="evidence" value="ECO:0007669"/>
    <property type="project" value="UniProtKB-KW"/>
</dbReference>
<evidence type="ECO:0000256" key="1">
    <source>
        <dbReference type="ARBA" id="ARBA00006484"/>
    </source>
</evidence>
<dbReference type="PRINTS" id="PR00081">
    <property type="entry name" value="GDHRDH"/>
</dbReference>
<sequence>MGIRVNAIAPGMIDSPGQHSTNTEEEISERVKAIPLQRIGQPRDVGDAVAFLASDAAGYISGITLPVTGGR</sequence>
<accession>A0AA35WT35</accession>
<dbReference type="InterPro" id="IPR036291">
    <property type="entry name" value="NAD(P)-bd_dom_sf"/>
</dbReference>
<dbReference type="Pfam" id="PF13561">
    <property type="entry name" value="adh_short_C2"/>
    <property type="match status" value="1"/>
</dbReference>
<name>A0AA35WT35_GEOBA</name>
<dbReference type="Proteomes" id="UP001174909">
    <property type="component" value="Unassembled WGS sequence"/>
</dbReference>
<comment type="similarity">
    <text evidence="1">Belongs to the short-chain dehydrogenases/reductases (SDR) family.</text>
</comment>
<feature type="region of interest" description="Disordered" evidence="3">
    <location>
        <begin position="1"/>
        <end position="27"/>
    </location>
</feature>
<keyword evidence="2" id="KW-0560">Oxidoreductase</keyword>
<dbReference type="SUPFAM" id="SSF51735">
    <property type="entry name" value="NAD(P)-binding Rossmann-fold domains"/>
    <property type="match status" value="1"/>
</dbReference>
<protein>
    <submittedName>
        <fullName evidence="4">Glucose 1-dehydrogenase 2</fullName>
    </submittedName>
</protein>
<reference evidence="4" key="1">
    <citation type="submission" date="2023-03" db="EMBL/GenBank/DDBJ databases">
        <authorList>
            <person name="Steffen K."/>
            <person name="Cardenas P."/>
        </authorList>
    </citation>
    <scope>NUCLEOTIDE SEQUENCE</scope>
</reference>
<dbReference type="AlphaFoldDB" id="A0AA35WT35"/>
<organism evidence="4 5">
    <name type="scientific">Geodia barretti</name>
    <name type="common">Barrett's horny sponge</name>
    <dbReference type="NCBI Taxonomy" id="519541"/>
    <lineage>
        <taxon>Eukaryota</taxon>
        <taxon>Metazoa</taxon>
        <taxon>Porifera</taxon>
        <taxon>Demospongiae</taxon>
        <taxon>Heteroscleromorpha</taxon>
        <taxon>Tetractinellida</taxon>
        <taxon>Astrophorina</taxon>
        <taxon>Geodiidae</taxon>
        <taxon>Geodia</taxon>
    </lineage>
</organism>
<dbReference type="EMBL" id="CASHTH010002311">
    <property type="protein sequence ID" value="CAI8027941.1"/>
    <property type="molecule type" value="Genomic_DNA"/>
</dbReference>
<dbReference type="Gene3D" id="3.40.50.720">
    <property type="entry name" value="NAD(P)-binding Rossmann-like Domain"/>
    <property type="match status" value="1"/>
</dbReference>
<dbReference type="InterPro" id="IPR002347">
    <property type="entry name" value="SDR_fam"/>
</dbReference>
<evidence type="ECO:0000313" key="4">
    <source>
        <dbReference type="EMBL" id="CAI8027941.1"/>
    </source>
</evidence>
<comment type="caution">
    <text evidence="4">The sequence shown here is derived from an EMBL/GenBank/DDBJ whole genome shotgun (WGS) entry which is preliminary data.</text>
</comment>
<dbReference type="PANTHER" id="PTHR43639:SF1">
    <property type="entry name" value="SHORT-CHAIN DEHYDROGENASE_REDUCTASE FAMILY PROTEIN"/>
    <property type="match status" value="1"/>
</dbReference>
<gene>
    <name evidence="4" type="ORF">GBAR_LOCUS15914</name>
</gene>
<proteinExistence type="inferred from homology"/>
<keyword evidence="5" id="KW-1185">Reference proteome</keyword>